<keyword evidence="6 7" id="KW-0472">Membrane</keyword>
<keyword evidence="9" id="KW-1185">Reference proteome</keyword>
<evidence type="ECO:0000256" key="7">
    <source>
        <dbReference type="RuleBase" id="RU364093"/>
    </source>
</evidence>
<evidence type="ECO:0000313" key="8">
    <source>
        <dbReference type="EMBL" id="AFG38133.1"/>
    </source>
</evidence>
<keyword evidence="5 7" id="KW-1133">Transmembrane helix</keyword>
<keyword evidence="7" id="KW-0653">Protein transport</keyword>
<evidence type="ECO:0000256" key="3">
    <source>
        <dbReference type="ARBA" id="ARBA00022475"/>
    </source>
</evidence>
<evidence type="ECO:0000313" key="9">
    <source>
        <dbReference type="Proteomes" id="UP000007383"/>
    </source>
</evidence>
<dbReference type="OrthoDB" id="9759185at2"/>
<keyword evidence="8" id="KW-0969">Cilium</keyword>
<feature type="transmembrane region" description="Helical" evidence="7">
    <location>
        <begin position="45"/>
        <end position="63"/>
    </location>
</feature>
<feature type="transmembrane region" description="Helical" evidence="7">
    <location>
        <begin position="211"/>
        <end position="231"/>
    </location>
</feature>
<proteinExistence type="inferred from homology"/>
<comment type="function">
    <text evidence="7">Required for formation of the rod structure of the flagellar apparatus. Together with FliI and FliH, may constitute the export apparatus of flagellin.</text>
</comment>
<dbReference type="Proteomes" id="UP000007383">
    <property type="component" value="Chromosome"/>
</dbReference>
<dbReference type="InterPro" id="IPR042196">
    <property type="entry name" value="FHIPEP_4"/>
</dbReference>
<dbReference type="InterPro" id="IPR006301">
    <property type="entry name" value="FlhA"/>
</dbReference>
<keyword evidence="8" id="KW-0966">Cell projection</keyword>
<dbReference type="GO" id="GO:0005886">
    <property type="term" value="C:plasma membrane"/>
    <property type="evidence" value="ECO:0007669"/>
    <property type="project" value="UniProtKB-SubCell"/>
</dbReference>
<evidence type="ECO:0000256" key="4">
    <source>
        <dbReference type="ARBA" id="ARBA00022692"/>
    </source>
</evidence>
<dbReference type="EMBL" id="CP003282">
    <property type="protein sequence ID" value="AFG38133.1"/>
    <property type="molecule type" value="Genomic_DNA"/>
</dbReference>
<organism evidence="8 9">
    <name type="scientific">Spirochaeta africana (strain ATCC 700263 / DSM 8902 / Z-7692)</name>
    <dbReference type="NCBI Taxonomy" id="889378"/>
    <lineage>
        <taxon>Bacteria</taxon>
        <taxon>Pseudomonadati</taxon>
        <taxon>Spirochaetota</taxon>
        <taxon>Spirochaetia</taxon>
        <taxon>Spirochaetales</taxon>
        <taxon>Spirochaetaceae</taxon>
        <taxon>Spirochaeta</taxon>
    </lineage>
</organism>
<dbReference type="InterPro" id="IPR042193">
    <property type="entry name" value="FHIPEP_3"/>
</dbReference>
<dbReference type="AlphaFoldDB" id="H9UKU0"/>
<evidence type="ECO:0000256" key="6">
    <source>
        <dbReference type="ARBA" id="ARBA00023136"/>
    </source>
</evidence>
<dbReference type="Pfam" id="PF00771">
    <property type="entry name" value="FHIPEP"/>
    <property type="match status" value="1"/>
</dbReference>
<dbReference type="NCBIfam" id="TIGR01398">
    <property type="entry name" value="FlhA"/>
    <property type="match status" value="1"/>
</dbReference>
<dbReference type="Gene3D" id="1.10.8.540">
    <property type="entry name" value="FHIPEP family, domain 3"/>
    <property type="match status" value="1"/>
</dbReference>
<dbReference type="HOGENOM" id="CLU_015346_3_0_12"/>
<gene>
    <name evidence="7" type="primary">flhA</name>
    <name evidence="8" type="ordered locus">Spiaf_2085</name>
</gene>
<keyword evidence="4 7" id="KW-0812">Transmembrane</keyword>
<keyword evidence="7" id="KW-1005">Bacterial flagellum biogenesis</keyword>
<feature type="transmembrane region" description="Helical" evidence="7">
    <location>
        <begin position="285"/>
        <end position="304"/>
    </location>
</feature>
<dbReference type="PANTHER" id="PTHR30161">
    <property type="entry name" value="FLAGELLAR EXPORT PROTEIN, MEMBRANE FLHA SUBUNIT-RELATED"/>
    <property type="match status" value="1"/>
</dbReference>
<keyword evidence="7" id="KW-1006">Bacterial flagellum protein export</keyword>
<evidence type="ECO:0000256" key="2">
    <source>
        <dbReference type="ARBA" id="ARBA00008835"/>
    </source>
</evidence>
<dbReference type="KEGG" id="sfc:Spiaf_2085"/>
<dbReference type="InterPro" id="IPR042194">
    <property type="entry name" value="FHIPEP_1"/>
</dbReference>
<dbReference type="GO" id="GO:0009306">
    <property type="term" value="P:protein secretion"/>
    <property type="evidence" value="ECO:0007669"/>
    <property type="project" value="InterPro"/>
</dbReference>
<feature type="transmembrane region" description="Helical" evidence="7">
    <location>
        <begin position="21"/>
        <end position="39"/>
    </location>
</feature>
<keyword evidence="7" id="KW-0813">Transport</keyword>
<sequence length="706" mass="77072">MADLAAERRNPLSLFTESSDMMVAGGVIVIIMMMLIPLPTVLLDALMAVNLVVGLLIVLIVLYTSRALDFSVFPTILLVTTVYGLALNVSSTRLILSQGAAFDGRIVRSFATFVVGTAGTEGLVIGVIIFVILIAVQFLVITKGATRVAEVAARFTLDAMPQKQFGIEAEFNAGVITEEEMARKKEELQREAAFYGAMDGASKFVSGNVKVGILITFVNILGGIVVGVTIHGEPFELAANNYISLTIGDGLVSQFPALLISTATGLIVTRAISDSTFGRDVTKQFAAQGKVYWIAGAFLIMLSLLPGFPWYVLMPMAGLSLYLGYALQNRDRVKETAAREKEAAKKQPEKPQDFTSVAPLDPISLELGYGLVPLVDKDRGAELLERVTRIRREAALDLGVVIPRIRIIDNMRLEPPEYCLKLRGVEIGRGAIRLGSYLAINPGGASDDIPGEDTVDPAFQLPAKWITEENRSRAERSGYTVVDAPSIIATHLTELIKGHAADILDRQEVRSMLDNLKQDYPAVVEDVIAALSLGEIQKVLQSLLSEQVSIRNLVSIFESLADYGKVTKDPAFLTEKARQRLARQICLQYSEDHKYLRVITLDPQLEQMIIDSRVETAGGVQAGLDPDVYRKWIAAIMNTVRDVRGQGYFPIVLTSESARALVKSSTKRDIPDLVVLSNLEIIPEIQVEGIGEVRIDPARQTQGSMQ</sequence>
<dbReference type="PANTHER" id="PTHR30161:SF1">
    <property type="entry name" value="FLAGELLAR BIOSYNTHESIS PROTEIN FLHA-RELATED"/>
    <property type="match status" value="1"/>
</dbReference>
<dbReference type="Gene3D" id="3.40.30.60">
    <property type="entry name" value="FHIPEP family, domain 1"/>
    <property type="match status" value="1"/>
</dbReference>
<dbReference type="PATRIC" id="fig|889378.3.peg.2072"/>
<comment type="similarity">
    <text evidence="2 7">Belongs to the FHIPEP (flagella/HR/invasion proteins export pore) family.</text>
</comment>
<comment type="subcellular location">
    <subcellularLocation>
        <location evidence="1 7">Cell membrane</location>
        <topology evidence="1 7">Multi-pass membrane protein</topology>
    </subcellularLocation>
</comment>
<evidence type="ECO:0000256" key="5">
    <source>
        <dbReference type="ARBA" id="ARBA00022989"/>
    </source>
</evidence>
<dbReference type="eggNOG" id="COG1298">
    <property type="taxonomic scope" value="Bacteria"/>
</dbReference>
<evidence type="ECO:0000256" key="1">
    <source>
        <dbReference type="ARBA" id="ARBA00004651"/>
    </source>
</evidence>
<name>H9UKU0_SPIAZ</name>
<dbReference type="PIRSF" id="PIRSF005419">
    <property type="entry name" value="FlhA"/>
    <property type="match status" value="1"/>
</dbReference>
<keyword evidence="3 7" id="KW-1003">Cell membrane</keyword>
<keyword evidence="8" id="KW-0282">Flagellum</keyword>
<dbReference type="STRING" id="889378.Spiaf_2085"/>
<feature type="transmembrane region" description="Helical" evidence="7">
    <location>
        <begin position="70"/>
        <end position="90"/>
    </location>
</feature>
<dbReference type="Gene3D" id="3.40.50.12790">
    <property type="entry name" value="FHIPEP family, domain 4"/>
    <property type="match status" value="1"/>
</dbReference>
<dbReference type="PRINTS" id="PR00949">
    <property type="entry name" value="TYPE3IMAPROT"/>
</dbReference>
<accession>H9UKU0</accession>
<dbReference type="InterPro" id="IPR001712">
    <property type="entry name" value="T3SS_FHIPEP"/>
</dbReference>
<dbReference type="GO" id="GO:0044780">
    <property type="term" value="P:bacterial-type flagellum assembly"/>
    <property type="evidence" value="ECO:0007669"/>
    <property type="project" value="InterPro"/>
</dbReference>
<protein>
    <recommendedName>
        <fullName evidence="7">Flagellar biosynthesis protein FlhA</fullName>
    </recommendedName>
</protein>
<dbReference type="RefSeq" id="WP_014456116.1">
    <property type="nucleotide sequence ID" value="NC_017098.1"/>
</dbReference>
<feature type="transmembrane region" description="Helical" evidence="7">
    <location>
        <begin position="110"/>
        <end position="140"/>
    </location>
</feature>
<feature type="transmembrane region" description="Helical" evidence="7">
    <location>
        <begin position="251"/>
        <end position="273"/>
    </location>
</feature>
<reference evidence="9" key="1">
    <citation type="journal article" date="2013" name="Stand. Genomic Sci.">
        <title>Complete genome sequence of the halophilic bacterium Spirochaeta africana type strain (Z-7692(T)) from the alkaline Lake Magadi in the East African Rift.</title>
        <authorList>
            <person name="Liolos K."/>
            <person name="Abt B."/>
            <person name="Scheuner C."/>
            <person name="Teshima H."/>
            <person name="Held B."/>
            <person name="Lapidus A."/>
            <person name="Nolan M."/>
            <person name="Lucas S."/>
            <person name="Deshpande S."/>
            <person name="Cheng J.F."/>
            <person name="Tapia R."/>
            <person name="Goodwin L.A."/>
            <person name="Pitluck S."/>
            <person name="Pagani I."/>
            <person name="Ivanova N."/>
            <person name="Mavromatis K."/>
            <person name="Mikhailova N."/>
            <person name="Huntemann M."/>
            <person name="Pati A."/>
            <person name="Chen A."/>
            <person name="Palaniappan K."/>
            <person name="Land M."/>
            <person name="Rohde M."/>
            <person name="Tindall B.J."/>
            <person name="Detter J.C."/>
            <person name="Goker M."/>
            <person name="Bristow J."/>
            <person name="Eisen J.A."/>
            <person name="Markowitz V."/>
            <person name="Hugenholtz P."/>
            <person name="Woyke T."/>
            <person name="Klenk H.P."/>
            <person name="Kyrpides N.C."/>
        </authorList>
    </citation>
    <scope>NUCLEOTIDE SEQUENCE</scope>
    <source>
        <strain evidence="9">ATCC 700263 / DSM 8902 / Z-7692</strain>
    </source>
</reference>